<keyword evidence="2" id="KW-1185">Reference proteome</keyword>
<evidence type="ECO:0000313" key="1">
    <source>
        <dbReference type="EMBL" id="KAJ7725364.1"/>
    </source>
</evidence>
<evidence type="ECO:0000313" key="2">
    <source>
        <dbReference type="Proteomes" id="UP001215598"/>
    </source>
</evidence>
<sequence length="643" mass="71302">MDTHLPDEILSEILSPALKVSDDEFSDTSPNSPFARYSESSSAFLLVCKAWLRVATPLLYHVVVLRSKAQASALDSALRRNSDLGRWVKKLRVEGGYGPCMLKIIAAVPNVTDLFISVDIWSSDNVVGLIKGNVFPPMNPTRVVLYDPPYGRRRNKNSEALVQVITRSIKDWKNLSVFELSSSYASSTTFAIAASLRVAPALKTIVTPISHGIFSQFPPEHLVIMAKNPSLERIQLKPARARFGMSIPSAGFLSPPHPSFRGLIVMPEIDTPGSVQSLAPPSRSIQYSTASVPDDIWKRILYFAAAPDIQGSKWIPHSRSRLVLVSKKFARLSLPYLKETLYFRSPFTFDNLGPALKSDLSFRLTRNLYIDNNANLNLRPVFSCPLVNIIGLTTFYVSAAVFSELAKKCGQTLVCLEGLIVAKGNKPLESSVFAQFINIRSLALGFKSSFAKSTSTPSNTLSMLEQLKITHCDRTLVTVLLEMDLPALREVTFQVDNAHELDLGTFLAKHGSKLRRVTLPNFGFLNIFNVCPAVVDLTISCGGGTPNASLYTCTTPHPSLQTITFKTDTRSRGAERKWAGFFDFLSVLTFPALRQIALPCIKWPTTEHDIGKSLWVQWAERLLDRNVTLVDANGVGWRRRLKK</sequence>
<protein>
    <submittedName>
        <fullName evidence="1">Uncharacterized protein</fullName>
    </submittedName>
</protein>
<gene>
    <name evidence="1" type="ORF">B0H16DRAFT_1594707</name>
</gene>
<proteinExistence type="predicted"/>
<dbReference type="AlphaFoldDB" id="A0AAD7MNN2"/>
<reference evidence="1" key="1">
    <citation type="submission" date="2023-03" db="EMBL/GenBank/DDBJ databases">
        <title>Massive genome expansion in bonnet fungi (Mycena s.s.) driven by repeated elements and novel gene families across ecological guilds.</title>
        <authorList>
            <consortium name="Lawrence Berkeley National Laboratory"/>
            <person name="Harder C.B."/>
            <person name="Miyauchi S."/>
            <person name="Viragh M."/>
            <person name="Kuo A."/>
            <person name="Thoen E."/>
            <person name="Andreopoulos B."/>
            <person name="Lu D."/>
            <person name="Skrede I."/>
            <person name="Drula E."/>
            <person name="Henrissat B."/>
            <person name="Morin E."/>
            <person name="Kohler A."/>
            <person name="Barry K."/>
            <person name="LaButti K."/>
            <person name="Morin E."/>
            <person name="Salamov A."/>
            <person name="Lipzen A."/>
            <person name="Mereny Z."/>
            <person name="Hegedus B."/>
            <person name="Baldrian P."/>
            <person name="Stursova M."/>
            <person name="Weitz H."/>
            <person name="Taylor A."/>
            <person name="Grigoriev I.V."/>
            <person name="Nagy L.G."/>
            <person name="Martin F."/>
            <person name="Kauserud H."/>
        </authorList>
    </citation>
    <scope>NUCLEOTIDE SEQUENCE</scope>
    <source>
        <strain evidence="1">CBHHK182m</strain>
    </source>
</reference>
<name>A0AAD7MNN2_9AGAR</name>
<organism evidence="1 2">
    <name type="scientific">Mycena metata</name>
    <dbReference type="NCBI Taxonomy" id="1033252"/>
    <lineage>
        <taxon>Eukaryota</taxon>
        <taxon>Fungi</taxon>
        <taxon>Dikarya</taxon>
        <taxon>Basidiomycota</taxon>
        <taxon>Agaricomycotina</taxon>
        <taxon>Agaricomycetes</taxon>
        <taxon>Agaricomycetidae</taxon>
        <taxon>Agaricales</taxon>
        <taxon>Marasmiineae</taxon>
        <taxon>Mycenaceae</taxon>
        <taxon>Mycena</taxon>
    </lineage>
</organism>
<dbReference type="Gene3D" id="3.80.10.10">
    <property type="entry name" value="Ribonuclease Inhibitor"/>
    <property type="match status" value="1"/>
</dbReference>
<dbReference type="Proteomes" id="UP001215598">
    <property type="component" value="Unassembled WGS sequence"/>
</dbReference>
<accession>A0AAD7MNN2</accession>
<dbReference type="InterPro" id="IPR032675">
    <property type="entry name" value="LRR_dom_sf"/>
</dbReference>
<dbReference type="EMBL" id="JARKIB010000195">
    <property type="protein sequence ID" value="KAJ7725364.1"/>
    <property type="molecule type" value="Genomic_DNA"/>
</dbReference>
<comment type="caution">
    <text evidence="1">The sequence shown here is derived from an EMBL/GenBank/DDBJ whole genome shotgun (WGS) entry which is preliminary data.</text>
</comment>